<evidence type="ECO:0000313" key="2">
    <source>
        <dbReference type="EMBL" id="RLE47976.1"/>
    </source>
</evidence>
<dbReference type="InterPro" id="IPR001279">
    <property type="entry name" value="Metallo-B-lactamas"/>
</dbReference>
<feature type="domain" description="Metallo-beta-lactamase" evidence="1">
    <location>
        <begin position="28"/>
        <end position="212"/>
    </location>
</feature>
<gene>
    <name evidence="2" type="ORF">DRJ31_08070</name>
</gene>
<dbReference type="SUPFAM" id="SSF56281">
    <property type="entry name" value="Metallo-hydrolase/oxidoreductase"/>
    <property type="match status" value="1"/>
</dbReference>
<name>A0A497EMI9_9CREN</name>
<dbReference type="PANTHER" id="PTHR42951:SF14">
    <property type="entry name" value="METALLO-BETA-LACTAMASE SUPERFAMILY PROTEIN"/>
    <property type="match status" value="1"/>
</dbReference>
<dbReference type="PANTHER" id="PTHR42951">
    <property type="entry name" value="METALLO-BETA-LACTAMASE DOMAIN-CONTAINING"/>
    <property type="match status" value="1"/>
</dbReference>
<reference evidence="2 3" key="1">
    <citation type="submission" date="2018-06" db="EMBL/GenBank/DDBJ databases">
        <title>Extensive metabolic versatility and redundancy in microbially diverse, dynamic hydrothermal sediments.</title>
        <authorList>
            <person name="Dombrowski N."/>
            <person name="Teske A."/>
            <person name="Baker B.J."/>
        </authorList>
    </citation>
    <scope>NUCLEOTIDE SEQUENCE [LARGE SCALE GENOMIC DNA]</scope>
    <source>
        <strain evidence="2">B66_G16</strain>
    </source>
</reference>
<organism evidence="2 3">
    <name type="scientific">Thermoproteota archaeon</name>
    <dbReference type="NCBI Taxonomy" id="2056631"/>
    <lineage>
        <taxon>Archaea</taxon>
        <taxon>Thermoproteota</taxon>
    </lineage>
</organism>
<dbReference type="InterPro" id="IPR050855">
    <property type="entry name" value="NDM-1-like"/>
</dbReference>
<sequence>MTSYFSSSLACPHMELRHIRGNTYIIPGSPTTLVYINGSNAWVVDPGLEDSRGLALCNLLKSKGLALKGVILTHSHADHIGALSSIRAFSYAPEVEACLIKSRILRHLITYGYYQPKSHHIGLFDAPDIKVDKAFKPGECIGPFKTFPLIGHSVNQCGVETPDRVAYVADALFGDQLIEKVGIPFYLDYSKAIESIEFIEQNLIEDIVIVSHGPILWDKQRIHKIVELNLSRLSMLKDLVYKSLSEKPLSVEELTIKLLKLLHVDPTPSNVVLSSQTVKSIIIELADQGYLKPEVIEEKITWHSKITKSL</sequence>
<dbReference type="Gene3D" id="3.60.15.10">
    <property type="entry name" value="Ribonuclease Z/Hydroxyacylglutathione hydrolase-like"/>
    <property type="match status" value="1"/>
</dbReference>
<dbReference type="EMBL" id="QMQV01000096">
    <property type="protein sequence ID" value="RLE47976.1"/>
    <property type="molecule type" value="Genomic_DNA"/>
</dbReference>
<accession>A0A497EMI9</accession>
<dbReference type="Proteomes" id="UP000278475">
    <property type="component" value="Unassembled WGS sequence"/>
</dbReference>
<proteinExistence type="predicted"/>
<dbReference type="InterPro" id="IPR036866">
    <property type="entry name" value="RibonucZ/Hydroxyglut_hydro"/>
</dbReference>
<evidence type="ECO:0000259" key="1">
    <source>
        <dbReference type="SMART" id="SM00849"/>
    </source>
</evidence>
<dbReference type="Pfam" id="PF00753">
    <property type="entry name" value="Lactamase_B"/>
    <property type="match status" value="1"/>
</dbReference>
<protein>
    <recommendedName>
        <fullName evidence="1">Metallo-beta-lactamase domain-containing protein</fullName>
    </recommendedName>
</protein>
<dbReference type="CDD" id="cd07743">
    <property type="entry name" value="metallo-hydrolase-like_MBL-fold"/>
    <property type="match status" value="1"/>
</dbReference>
<dbReference type="AlphaFoldDB" id="A0A497EMI9"/>
<dbReference type="SMART" id="SM00849">
    <property type="entry name" value="Lactamase_B"/>
    <property type="match status" value="1"/>
</dbReference>
<evidence type="ECO:0000313" key="3">
    <source>
        <dbReference type="Proteomes" id="UP000278475"/>
    </source>
</evidence>
<comment type="caution">
    <text evidence="2">The sequence shown here is derived from an EMBL/GenBank/DDBJ whole genome shotgun (WGS) entry which is preliminary data.</text>
</comment>